<keyword evidence="3" id="KW-1003">Cell membrane</keyword>
<dbReference type="GO" id="GO:0005886">
    <property type="term" value="C:plasma membrane"/>
    <property type="evidence" value="ECO:0007669"/>
    <property type="project" value="UniProtKB-SubCell"/>
</dbReference>
<dbReference type="Proteomes" id="UP000752292">
    <property type="component" value="Unassembled WGS sequence"/>
</dbReference>
<evidence type="ECO:0000313" key="11">
    <source>
        <dbReference type="EMBL" id="MBI4252094.1"/>
    </source>
</evidence>
<comment type="subcellular location">
    <subcellularLocation>
        <location evidence="1 7">Cell membrane</location>
        <topology evidence="1 7">Multi-pass membrane protein</topology>
    </subcellularLocation>
</comment>
<dbReference type="InterPro" id="IPR035973">
    <property type="entry name" value="Cyt_c_oxidase_su3-like_sf"/>
</dbReference>
<dbReference type="PROSITE" id="PS50253">
    <property type="entry name" value="COX3"/>
    <property type="match status" value="1"/>
</dbReference>
<evidence type="ECO:0000256" key="3">
    <source>
        <dbReference type="ARBA" id="ARBA00022475"/>
    </source>
</evidence>
<organism evidence="11 12">
    <name type="scientific">Tectimicrobiota bacterium</name>
    <dbReference type="NCBI Taxonomy" id="2528274"/>
    <lineage>
        <taxon>Bacteria</taxon>
        <taxon>Pseudomonadati</taxon>
        <taxon>Nitrospinota/Tectimicrobiota group</taxon>
        <taxon>Candidatus Tectimicrobiota</taxon>
    </lineage>
</organism>
<keyword evidence="5 9" id="KW-1133">Transmembrane helix</keyword>
<feature type="compositionally biased region" description="Pro residues" evidence="8">
    <location>
        <begin position="17"/>
        <end position="26"/>
    </location>
</feature>
<evidence type="ECO:0000256" key="4">
    <source>
        <dbReference type="ARBA" id="ARBA00022692"/>
    </source>
</evidence>
<feature type="transmembrane region" description="Helical" evidence="9">
    <location>
        <begin position="126"/>
        <end position="146"/>
    </location>
</feature>
<feature type="transmembrane region" description="Helical" evidence="9">
    <location>
        <begin position="54"/>
        <end position="80"/>
    </location>
</feature>
<feature type="domain" description="Heme-copper oxidase subunit III family profile" evidence="10">
    <location>
        <begin position="53"/>
        <end position="229"/>
    </location>
</feature>
<dbReference type="GO" id="GO:0004129">
    <property type="term" value="F:cytochrome-c oxidase activity"/>
    <property type="evidence" value="ECO:0007669"/>
    <property type="project" value="InterPro"/>
</dbReference>
<dbReference type="PANTHER" id="PTHR11403:SF2">
    <property type="entry name" value="CYTOCHROME BO(3) UBIQUINOL OXIDASE SUBUNIT 3"/>
    <property type="match status" value="1"/>
</dbReference>
<dbReference type="InterPro" id="IPR013833">
    <property type="entry name" value="Cyt_c_oxidase_su3_a-hlx"/>
</dbReference>
<dbReference type="InterPro" id="IPR024791">
    <property type="entry name" value="Cyt_c/ubiquinol_Oxase_su3"/>
</dbReference>
<feature type="transmembrane region" description="Helical" evidence="9">
    <location>
        <begin position="92"/>
        <end position="114"/>
    </location>
</feature>
<dbReference type="AlphaFoldDB" id="A0A932ZV87"/>
<dbReference type="EMBL" id="JACQRX010000284">
    <property type="protein sequence ID" value="MBI4252094.1"/>
    <property type="molecule type" value="Genomic_DNA"/>
</dbReference>
<dbReference type="Pfam" id="PF00510">
    <property type="entry name" value="COX3"/>
    <property type="match status" value="1"/>
</dbReference>
<feature type="region of interest" description="Disordered" evidence="8">
    <location>
        <begin position="1"/>
        <end position="45"/>
    </location>
</feature>
<evidence type="ECO:0000256" key="5">
    <source>
        <dbReference type="ARBA" id="ARBA00022989"/>
    </source>
</evidence>
<evidence type="ECO:0000256" key="6">
    <source>
        <dbReference type="ARBA" id="ARBA00023136"/>
    </source>
</evidence>
<comment type="caution">
    <text evidence="11">The sequence shown here is derived from an EMBL/GenBank/DDBJ whole genome shotgun (WGS) entry which is preliminary data.</text>
</comment>
<feature type="transmembrane region" description="Helical" evidence="9">
    <location>
        <begin position="210"/>
        <end position="228"/>
    </location>
</feature>
<comment type="similarity">
    <text evidence="2 7">Belongs to the cytochrome c oxidase subunit 3 family.</text>
</comment>
<dbReference type="PANTHER" id="PTHR11403">
    <property type="entry name" value="CYTOCHROME C OXIDASE SUBUNIT III"/>
    <property type="match status" value="1"/>
</dbReference>
<reference evidence="11" key="1">
    <citation type="submission" date="2020-07" db="EMBL/GenBank/DDBJ databases">
        <title>Huge and variable diversity of episymbiotic CPR bacteria and DPANN archaea in groundwater ecosystems.</title>
        <authorList>
            <person name="He C.Y."/>
            <person name="Keren R."/>
            <person name="Whittaker M."/>
            <person name="Farag I.F."/>
            <person name="Doudna J."/>
            <person name="Cate J.H.D."/>
            <person name="Banfield J.F."/>
        </authorList>
    </citation>
    <scope>NUCLEOTIDE SEQUENCE</scope>
    <source>
        <strain evidence="11">NC_groundwater_1370_Ag_S-0.2um_69_93</strain>
    </source>
</reference>
<evidence type="ECO:0000256" key="8">
    <source>
        <dbReference type="SAM" id="MobiDB-lite"/>
    </source>
</evidence>
<dbReference type="CDD" id="cd00386">
    <property type="entry name" value="Heme_Cu_Oxidase_III_like"/>
    <property type="match status" value="1"/>
</dbReference>
<dbReference type="InterPro" id="IPR000298">
    <property type="entry name" value="Cyt_c_oxidase-like_su3"/>
</dbReference>
<evidence type="ECO:0000256" key="1">
    <source>
        <dbReference type="ARBA" id="ARBA00004651"/>
    </source>
</evidence>
<accession>A0A932ZV87</accession>
<evidence type="ECO:0000256" key="7">
    <source>
        <dbReference type="RuleBase" id="RU003376"/>
    </source>
</evidence>
<dbReference type="GO" id="GO:0019646">
    <property type="term" value="P:aerobic electron transport chain"/>
    <property type="evidence" value="ECO:0007669"/>
    <property type="project" value="InterPro"/>
</dbReference>
<evidence type="ECO:0000256" key="9">
    <source>
        <dbReference type="SAM" id="Phobius"/>
    </source>
</evidence>
<protein>
    <submittedName>
        <fullName evidence="11">Heme-copper oxidase subunit III</fullName>
    </submittedName>
</protein>
<proteinExistence type="inferred from homology"/>
<evidence type="ECO:0000256" key="2">
    <source>
        <dbReference type="ARBA" id="ARBA00010581"/>
    </source>
</evidence>
<sequence length="229" mass="24200">MAIPVADSPKTHREAAFPPPPPPAEPPGRGGGGNGPGDPPPPAGGAPLLGNAQLAMLVIIAAEIMFFAGLIGAFLVFRFSGQPWPPPFQPRLPVGLTAVNTLFLLASSWTMVQAQRALRRGDKRALLRFLGATGVLGTLFLAIQGFEWARLLSFGLTASSGVYASTFYTIIGAHGFHVFCGVIWLLGVIARAALGAYTAERRGAVVPCGMYWHLVVGLWPVLFVLVYLA</sequence>
<evidence type="ECO:0000259" key="10">
    <source>
        <dbReference type="PROSITE" id="PS50253"/>
    </source>
</evidence>
<keyword evidence="4 7" id="KW-0812">Transmembrane</keyword>
<name>A0A932ZV87_UNCTE</name>
<dbReference type="SUPFAM" id="SSF81452">
    <property type="entry name" value="Cytochrome c oxidase subunit III-like"/>
    <property type="match status" value="1"/>
</dbReference>
<keyword evidence="6 9" id="KW-0472">Membrane</keyword>
<gene>
    <name evidence="11" type="ORF">HY618_06500</name>
</gene>
<evidence type="ECO:0000313" key="12">
    <source>
        <dbReference type="Proteomes" id="UP000752292"/>
    </source>
</evidence>
<dbReference type="Gene3D" id="1.20.120.80">
    <property type="entry name" value="Cytochrome c oxidase, subunit III, four-helix bundle"/>
    <property type="match status" value="1"/>
</dbReference>